<dbReference type="AlphaFoldDB" id="A0A382FM90"/>
<dbReference type="EMBL" id="UINC01050794">
    <property type="protein sequence ID" value="SVB64188.1"/>
    <property type="molecule type" value="Genomic_DNA"/>
</dbReference>
<protein>
    <submittedName>
        <fullName evidence="2">Uncharacterized protein</fullName>
    </submittedName>
</protein>
<feature type="non-terminal residue" evidence="2">
    <location>
        <position position="64"/>
    </location>
</feature>
<name>A0A382FM90_9ZZZZ</name>
<feature type="transmembrane region" description="Helical" evidence="1">
    <location>
        <begin position="16"/>
        <end position="34"/>
    </location>
</feature>
<keyword evidence="1" id="KW-0472">Membrane</keyword>
<sequence length="64" mass="7235">MTDETKTSPFSPAPKLEYFFLLALLIYIGCHGYVNYLENPNEDVIGYMDYGALSDPLEKILDGK</sequence>
<proteinExistence type="predicted"/>
<organism evidence="2">
    <name type="scientific">marine metagenome</name>
    <dbReference type="NCBI Taxonomy" id="408172"/>
    <lineage>
        <taxon>unclassified sequences</taxon>
        <taxon>metagenomes</taxon>
        <taxon>ecological metagenomes</taxon>
    </lineage>
</organism>
<keyword evidence="1" id="KW-1133">Transmembrane helix</keyword>
<evidence type="ECO:0000313" key="2">
    <source>
        <dbReference type="EMBL" id="SVB64188.1"/>
    </source>
</evidence>
<evidence type="ECO:0000256" key="1">
    <source>
        <dbReference type="SAM" id="Phobius"/>
    </source>
</evidence>
<keyword evidence="1" id="KW-0812">Transmembrane</keyword>
<reference evidence="2" key="1">
    <citation type="submission" date="2018-05" db="EMBL/GenBank/DDBJ databases">
        <authorList>
            <person name="Lanie J.A."/>
            <person name="Ng W.-L."/>
            <person name="Kazmierczak K.M."/>
            <person name="Andrzejewski T.M."/>
            <person name="Davidsen T.M."/>
            <person name="Wayne K.J."/>
            <person name="Tettelin H."/>
            <person name="Glass J.I."/>
            <person name="Rusch D."/>
            <person name="Podicherti R."/>
            <person name="Tsui H.-C.T."/>
            <person name="Winkler M.E."/>
        </authorList>
    </citation>
    <scope>NUCLEOTIDE SEQUENCE</scope>
</reference>
<accession>A0A382FM90</accession>
<gene>
    <name evidence="2" type="ORF">METZ01_LOCUS217042</name>
</gene>